<dbReference type="RefSeq" id="XP_062654574.1">
    <property type="nucleotide sequence ID" value="XM_062805790.1"/>
</dbReference>
<keyword evidence="2" id="KW-0472">Membrane</keyword>
<keyword evidence="4" id="KW-1185">Reference proteome</keyword>
<feature type="transmembrane region" description="Helical" evidence="2">
    <location>
        <begin position="12"/>
        <end position="38"/>
    </location>
</feature>
<evidence type="ECO:0000256" key="1">
    <source>
        <dbReference type="SAM" id="MobiDB-lite"/>
    </source>
</evidence>
<keyword evidence="2" id="KW-0812">Transmembrane</keyword>
<name>A0AAE0H7D1_9PEZI</name>
<reference evidence="3" key="1">
    <citation type="journal article" date="2023" name="Mol. Phylogenet. Evol.">
        <title>Genome-scale phylogeny and comparative genomics of the fungal order Sordariales.</title>
        <authorList>
            <person name="Hensen N."/>
            <person name="Bonometti L."/>
            <person name="Westerberg I."/>
            <person name="Brannstrom I.O."/>
            <person name="Guillou S."/>
            <person name="Cros-Aarteil S."/>
            <person name="Calhoun S."/>
            <person name="Haridas S."/>
            <person name="Kuo A."/>
            <person name="Mondo S."/>
            <person name="Pangilinan J."/>
            <person name="Riley R."/>
            <person name="LaButti K."/>
            <person name="Andreopoulos B."/>
            <person name="Lipzen A."/>
            <person name="Chen C."/>
            <person name="Yan M."/>
            <person name="Daum C."/>
            <person name="Ng V."/>
            <person name="Clum A."/>
            <person name="Steindorff A."/>
            <person name="Ohm R.A."/>
            <person name="Martin F."/>
            <person name="Silar P."/>
            <person name="Natvig D.O."/>
            <person name="Lalanne C."/>
            <person name="Gautier V."/>
            <person name="Ament-Velasquez S.L."/>
            <person name="Kruys A."/>
            <person name="Hutchinson M.I."/>
            <person name="Powell A.J."/>
            <person name="Barry K."/>
            <person name="Miller A.N."/>
            <person name="Grigoriev I.V."/>
            <person name="Debuchy R."/>
            <person name="Gladieux P."/>
            <person name="Hiltunen Thoren M."/>
            <person name="Johannesson H."/>
        </authorList>
    </citation>
    <scope>NUCLEOTIDE SEQUENCE</scope>
    <source>
        <strain evidence="3">CBS 168.71</strain>
    </source>
</reference>
<organism evidence="3 4">
    <name type="scientific">Chaetomium fimeti</name>
    <dbReference type="NCBI Taxonomy" id="1854472"/>
    <lineage>
        <taxon>Eukaryota</taxon>
        <taxon>Fungi</taxon>
        <taxon>Dikarya</taxon>
        <taxon>Ascomycota</taxon>
        <taxon>Pezizomycotina</taxon>
        <taxon>Sordariomycetes</taxon>
        <taxon>Sordariomycetidae</taxon>
        <taxon>Sordariales</taxon>
        <taxon>Chaetomiaceae</taxon>
        <taxon>Chaetomium</taxon>
    </lineage>
</organism>
<keyword evidence="2" id="KW-1133">Transmembrane helix</keyword>
<evidence type="ECO:0000313" key="3">
    <source>
        <dbReference type="EMBL" id="KAK3291060.1"/>
    </source>
</evidence>
<dbReference type="AlphaFoldDB" id="A0AAE0H7D1"/>
<feature type="compositionally biased region" description="Basic and acidic residues" evidence="1">
    <location>
        <begin position="252"/>
        <end position="270"/>
    </location>
</feature>
<reference evidence="3" key="2">
    <citation type="submission" date="2023-06" db="EMBL/GenBank/DDBJ databases">
        <authorList>
            <consortium name="Lawrence Berkeley National Laboratory"/>
            <person name="Haridas S."/>
            <person name="Hensen N."/>
            <person name="Bonometti L."/>
            <person name="Westerberg I."/>
            <person name="Brannstrom I.O."/>
            <person name="Guillou S."/>
            <person name="Cros-Aarteil S."/>
            <person name="Calhoun S."/>
            <person name="Kuo A."/>
            <person name="Mondo S."/>
            <person name="Pangilinan J."/>
            <person name="Riley R."/>
            <person name="Labutti K."/>
            <person name="Andreopoulos B."/>
            <person name="Lipzen A."/>
            <person name="Chen C."/>
            <person name="Yanf M."/>
            <person name="Daum C."/>
            <person name="Ng V."/>
            <person name="Clum A."/>
            <person name="Steindorff A."/>
            <person name="Ohm R."/>
            <person name="Martin F."/>
            <person name="Silar P."/>
            <person name="Natvig D."/>
            <person name="Lalanne C."/>
            <person name="Gautier V."/>
            <person name="Ament-Velasquez S.L."/>
            <person name="Kruys A."/>
            <person name="Hutchinson M.I."/>
            <person name="Powell A.J."/>
            <person name="Barry K."/>
            <person name="Miller A.N."/>
            <person name="Grigoriev I.V."/>
            <person name="Debuchy R."/>
            <person name="Gladieux P."/>
            <person name="Thoren M.H."/>
            <person name="Johannesson H."/>
        </authorList>
    </citation>
    <scope>NUCLEOTIDE SEQUENCE</scope>
    <source>
        <strain evidence="3">CBS 168.71</strain>
    </source>
</reference>
<gene>
    <name evidence="3" type="ORF">B0H64DRAFT_427505</name>
</gene>
<comment type="caution">
    <text evidence="3">The sequence shown here is derived from an EMBL/GenBank/DDBJ whole genome shotgun (WGS) entry which is preliminary data.</text>
</comment>
<proteinExistence type="predicted"/>
<evidence type="ECO:0000256" key="2">
    <source>
        <dbReference type="SAM" id="Phobius"/>
    </source>
</evidence>
<feature type="region of interest" description="Disordered" evidence="1">
    <location>
        <begin position="250"/>
        <end position="270"/>
    </location>
</feature>
<evidence type="ECO:0000313" key="4">
    <source>
        <dbReference type="Proteomes" id="UP001278766"/>
    </source>
</evidence>
<dbReference type="Proteomes" id="UP001278766">
    <property type="component" value="Unassembled WGS sequence"/>
</dbReference>
<accession>A0AAE0H7D1</accession>
<feature type="region of interest" description="Disordered" evidence="1">
    <location>
        <begin position="298"/>
        <end position="328"/>
    </location>
</feature>
<dbReference type="EMBL" id="JAUEPN010000011">
    <property type="protein sequence ID" value="KAK3291060.1"/>
    <property type="molecule type" value="Genomic_DNA"/>
</dbReference>
<protein>
    <submittedName>
        <fullName evidence="3">Uncharacterized protein</fullName>
    </submittedName>
</protein>
<sequence>MDDASSTTDAVGIVSTVASVVSAFIAGITLFTVYIAALQLASQNRMYRLGLSWRAIGPWKQKVASSSYFGLRRKVSVPVVSISSLLSRVPNPDLEDGPNNVQAKASWVTFMQALGMDPESPPEEKDLYEMQDASELVNGVIPMPWEGKNLVAICSILGFQSHEKRPSYQNPMPLPMQWSGPLGWLQFRSSTNACVVEFRSRMSVSDQIPHDIHRYWQDFDMPQEPHFLHSRLWNAIGGLSLAGGRALYLGGADRDKGPRDMETETAKEERTQAKLFEDLTSEDLSSENILLKLYGKKKDRPKALQRDSNRSNPSQVERGANNPGRPGILDDLLREELGKLGNTCRMKELLRPCPGLLSVAINGELADSRGLEIHTCEEHDRKYVPDDEDIDAGLYPHHIGDLYMGKDLLKLVKDALLLLRPDGFYFSPTHPLMSDLMEAYGHIEQQSNKAMQIFPDCGNTTFPAEAIHLRSAMILCNNLQSTRKTSYAVFSVNDMRILAKASHSLKPIISGNRAASGDGRDLIWAILHRPDLSGRIRESLSLGNISISQFIQATVQCNDGVLDCSSIPGLGDPLVEKSAQFSIPLVGDGEYTGLQVLAALADVFITYYWINKRWITDVAVYDWTIPQSVTMC</sequence>
<dbReference type="GeneID" id="87842738"/>